<dbReference type="Pfam" id="PF13654">
    <property type="entry name" value="AAA_32"/>
    <property type="match status" value="1"/>
</dbReference>
<feature type="non-terminal residue" evidence="4">
    <location>
        <position position="1"/>
    </location>
</feature>
<dbReference type="EMBL" id="JABMOJ010000499">
    <property type="protein sequence ID" value="NQV66329.1"/>
    <property type="molecule type" value="Genomic_DNA"/>
</dbReference>
<proteinExistence type="inferred from homology"/>
<reference evidence="4" key="1">
    <citation type="submission" date="2020-05" db="EMBL/GenBank/DDBJ databases">
        <title>Sulfur intermediates as new biogeochemical hubs in an aquatic model microbial ecosystem.</title>
        <authorList>
            <person name="Vigneron A."/>
        </authorList>
    </citation>
    <scope>NUCLEOTIDE SEQUENCE</scope>
    <source>
        <strain evidence="4">Bin.250</strain>
    </source>
</reference>
<dbReference type="InterPro" id="IPR027417">
    <property type="entry name" value="P-loop_NTPase"/>
</dbReference>
<comment type="caution">
    <text evidence="4">The sequence shown here is derived from an EMBL/GenBank/DDBJ whole genome shotgun (WGS) entry which is preliminary data.</text>
</comment>
<comment type="similarity">
    <text evidence="2">Belongs to the peptidase S16 family.</text>
</comment>
<evidence type="ECO:0000313" key="5">
    <source>
        <dbReference type="Proteomes" id="UP000754644"/>
    </source>
</evidence>
<dbReference type="Pfam" id="PF20436">
    <property type="entry name" value="LonB_AAA-LID"/>
    <property type="match status" value="1"/>
</dbReference>
<sequence>YYGYQYWLSKDVKYLIRGYREMYGAGPKLGLLKKHTEPLGPESFVGARIAALTRTFNIASVLGFLDEIVTDLVTHRLREPSETVDFSRLYRVNLVTSHTTDAPFPVISLTNPTLINLVGQIDRDVTASTLLTHSDHLMIKPGALLEADGGYLIIEAQEILSEPGAWAMLLRTLKTGLLEVYNPDPLGLWGGPQLRPQPIKIDVKVVLVGDPTVYFLLDEYEPRFAQLFKVLADFSDTLSRDPAGFSAYANVIARLAENDQLLAFTAAAVASLIEQGARICAQQSRLTSRFSRIADIAREASFIARRDGDPIVDAKHIVLSITQGRRRAEIPARRFKRLLAEGSLRIDVAGKVVGQMNGLAVTSAGPLIYGFPTRITASIGPGSAGAVNIERESELSGAVHTKGFLILSGLLRFLLRLQHPMAFSASIAFEQTYGGIDGDSASGAEICCLISALTDLPIRQDLAMTGAVDQKGNILPIGAVSEKIEGFFEACQTVGATGTQGVIIPAANAQEMMLRDDVLEAVERGKFMIYAVSNIYQALGLLLDRAPGEALDHEYTQDSVLAIAQHRAHEYWKIAKSHRGSD</sequence>
<dbReference type="InterPro" id="IPR020568">
    <property type="entry name" value="Ribosomal_Su5_D2-typ_SF"/>
</dbReference>
<gene>
    <name evidence="4" type="ORF">HQ497_13290</name>
</gene>
<dbReference type="AlphaFoldDB" id="A0A973A905"/>
<keyword evidence="2" id="KW-0720">Serine protease</keyword>
<feature type="domain" description="Lon proteolytic" evidence="3">
    <location>
        <begin position="350"/>
        <end position="545"/>
    </location>
</feature>
<protein>
    <recommendedName>
        <fullName evidence="2">endopeptidase La</fullName>
        <ecNumber evidence="2">3.4.21.53</ecNumber>
    </recommendedName>
</protein>
<name>A0A973A905_9GAMM</name>
<dbReference type="GO" id="GO:0004176">
    <property type="term" value="F:ATP-dependent peptidase activity"/>
    <property type="evidence" value="ECO:0007669"/>
    <property type="project" value="UniProtKB-UniRule"/>
</dbReference>
<dbReference type="GO" id="GO:0006508">
    <property type="term" value="P:proteolysis"/>
    <property type="evidence" value="ECO:0007669"/>
    <property type="project" value="UniProtKB-KW"/>
</dbReference>
<dbReference type="Gene3D" id="3.30.230.10">
    <property type="match status" value="1"/>
</dbReference>
<dbReference type="InterPro" id="IPR014721">
    <property type="entry name" value="Ribsml_uS5_D2-typ_fold_subgr"/>
</dbReference>
<organism evidence="4 5">
    <name type="scientific">SAR86 cluster bacterium</name>
    <dbReference type="NCBI Taxonomy" id="2030880"/>
    <lineage>
        <taxon>Bacteria</taxon>
        <taxon>Pseudomonadati</taxon>
        <taxon>Pseudomonadota</taxon>
        <taxon>Gammaproteobacteria</taxon>
        <taxon>SAR86 cluster</taxon>
    </lineage>
</organism>
<dbReference type="Pfam" id="PF05362">
    <property type="entry name" value="Lon_C"/>
    <property type="match status" value="1"/>
</dbReference>
<evidence type="ECO:0000259" key="3">
    <source>
        <dbReference type="PROSITE" id="PS51786"/>
    </source>
</evidence>
<dbReference type="InterPro" id="IPR041699">
    <property type="entry name" value="AAA_32"/>
</dbReference>
<dbReference type="InterPro" id="IPR046843">
    <property type="entry name" value="LonB_AAA-LID"/>
</dbReference>
<feature type="active site" evidence="2">
    <location>
        <position position="440"/>
    </location>
</feature>
<dbReference type="InterPro" id="IPR027065">
    <property type="entry name" value="Lon_Prtase"/>
</dbReference>
<dbReference type="Gene3D" id="1.10.8.60">
    <property type="match status" value="1"/>
</dbReference>
<comment type="catalytic activity">
    <reaction evidence="2">
        <text>Hydrolysis of proteins in presence of ATP.</text>
        <dbReference type="EC" id="3.4.21.53"/>
    </reaction>
</comment>
<dbReference type="SUPFAM" id="SSF54211">
    <property type="entry name" value="Ribosomal protein S5 domain 2-like"/>
    <property type="match status" value="1"/>
</dbReference>
<keyword evidence="1 2" id="KW-0645">Protease</keyword>
<dbReference type="GO" id="GO:0004252">
    <property type="term" value="F:serine-type endopeptidase activity"/>
    <property type="evidence" value="ECO:0007669"/>
    <property type="project" value="UniProtKB-UniRule"/>
</dbReference>
<dbReference type="Proteomes" id="UP000754644">
    <property type="component" value="Unassembled WGS sequence"/>
</dbReference>
<dbReference type="Gene3D" id="3.40.50.300">
    <property type="entry name" value="P-loop containing nucleotide triphosphate hydrolases"/>
    <property type="match status" value="1"/>
</dbReference>
<evidence type="ECO:0000313" key="4">
    <source>
        <dbReference type="EMBL" id="NQV66329.1"/>
    </source>
</evidence>
<dbReference type="PROSITE" id="PS51786">
    <property type="entry name" value="LON_PROTEOLYTIC"/>
    <property type="match status" value="1"/>
</dbReference>
<dbReference type="PANTHER" id="PTHR10046">
    <property type="entry name" value="ATP DEPENDENT LON PROTEASE FAMILY MEMBER"/>
    <property type="match status" value="1"/>
</dbReference>
<accession>A0A973A905</accession>
<feature type="active site" evidence="2">
    <location>
        <position position="483"/>
    </location>
</feature>
<evidence type="ECO:0000256" key="2">
    <source>
        <dbReference type="PROSITE-ProRule" id="PRU01122"/>
    </source>
</evidence>
<keyword evidence="2" id="KW-0378">Hydrolase</keyword>
<dbReference type="EC" id="3.4.21.53" evidence="2"/>
<dbReference type="GO" id="GO:0030163">
    <property type="term" value="P:protein catabolic process"/>
    <property type="evidence" value="ECO:0007669"/>
    <property type="project" value="InterPro"/>
</dbReference>
<dbReference type="InterPro" id="IPR008269">
    <property type="entry name" value="Lon_proteolytic"/>
</dbReference>
<evidence type="ECO:0000256" key="1">
    <source>
        <dbReference type="ARBA" id="ARBA00022670"/>
    </source>
</evidence>
<dbReference type="GO" id="GO:0005524">
    <property type="term" value="F:ATP binding"/>
    <property type="evidence" value="ECO:0007669"/>
    <property type="project" value="InterPro"/>
</dbReference>